<proteinExistence type="predicted"/>
<dbReference type="GO" id="GO:0004777">
    <property type="term" value="F:succinate-semialdehyde dehydrogenase (NAD+) activity"/>
    <property type="evidence" value="ECO:0007669"/>
    <property type="project" value="TreeGrafter"/>
</dbReference>
<dbReference type="InterPro" id="IPR016161">
    <property type="entry name" value="Ald_DH/histidinol_DH"/>
</dbReference>
<evidence type="ECO:0000313" key="4">
    <source>
        <dbReference type="EMBL" id="KAG2894074.1"/>
    </source>
</evidence>
<dbReference type="GO" id="GO:0009450">
    <property type="term" value="P:gamma-aminobutyric acid catabolic process"/>
    <property type="evidence" value="ECO:0007669"/>
    <property type="project" value="TreeGrafter"/>
</dbReference>
<dbReference type="PANTHER" id="PTHR43353">
    <property type="entry name" value="SUCCINATE-SEMIALDEHYDE DEHYDROGENASE, MITOCHONDRIAL"/>
    <property type="match status" value="1"/>
</dbReference>
<dbReference type="EMBL" id="RCMK01000659">
    <property type="protein sequence ID" value="KAG2917401.1"/>
    <property type="molecule type" value="Genomic_DNA"/>
</dbReference>
<gene>
    <name evidence="3" type="ORF">PC113_g18858</name>
    <name evidence="4" type="ORF">PC115_g18261</name>
    <name evidence="5" type="ORF">PC117_g17458</name>
    <name evidence="6" type="ORF">PC118_g18431</name>
    <name evidence="7" type="ORF">PC129_g17530</name>
</gene>
<evidence type="ECO:0000313" key="7">
    <source>
        <dbReference type="EMBL" id="KAG3211502.1"/>
    </source>
</evidence>
<dbReference type="Gene3D" id="3.40.309.10">
    <property type="entry name" value="Aldehyde Dehydrogenase, Chain A, domain 2"/>
    <property type="match status" value="1"/>
</dbReference>
<dbReference type="AlphaFoldDB" id="A0A8T1KEF1"/>
<dbReference type="InterPro" id="IPR016163">
    <property type="entry name" value="Ald_DH_C"/>
</dbReference>
<accession>A0A8T1KEF1</accession>
<dbReference type="Proteomes" id="UP000760860">
    <property type="component" value="Unassembled WGS sequence"/>
</dbReference>
<keyword evidence="1" id="KW-0560">Oxidoreductase</keyword>
<dbReference type="Pfam" id="PF00171">
    <property type="entry name" value="Aldedh"/>
    <property type="match status" value="1"/>
</dbReference>
<feature type="domain" description="Aldehyde dehydrogenase" evidence="2">
    <location>
        <begin position="1"/>
        <end position="81"/>
    </location>
</feature>
<dbReference type="SUPFAM" id="SSF53720">
    <property type="entry name" value="ALDH-like"/>
    <property type="match status" value="1"/>
</dbReference>
<dbReference type="PANTHER" id="PTHR43353:SF5">
    <property type="entry name" value="SUCCINATE-SEMIALDEHYDE DEHYDROGENASE, MITOCHONDRIAL"/>
    <property type="match status" value="1"/>
</dbReference>
<organism evidence="3 8">
    <name type="scientific">Phytophthora cactorum</name>
    <dbReference type="NCBI Taxonomy" id="29920"/>
    <lineage>
        <taxon>Eukaryota</taxon>
        <taxon>Sar</taxon>
        <taxon>Stramenopiles</taxon>
        <taxon>Oomycota</taxon>
        <taxon>Peronosporomycetes</taxon>
        <taxon>Peronosporales</taxon>
        <taxon>Peronosporaceae</taxon>
        <taxon>Phytophthora</taxon>
    </lineage>
</organism>
<reference evidence="3" key="1">
    <citation type="submission" date="2018-10" db="EMBL/GenBank/DDBJ databases">
        <title>Effector identification in a new, highly contiguous assembly of the strawberry crown rot pathogen Phytophthora cactorum.</title>
        <authorList>
            <person name="Armitage A.D."/>
            <person name="Nellist C.F."/>
            <person name="Bates H."/>
            <person name="Vickerstaff R.J."/>
            <person name="Harrison R.J."/>
        </authorList>
    </citation>
    <scope>NUCLEOTIDE SEQUENCE</scope>
    <source>
        <strain evidence="3">15-7</strain>
        <strain evidence="4">4032</strain>
        <strain evidence="5">4040</strain>
        <strain evidence="6">P415</strain>
        <strain evidence="7">P421</strain>
    </source>
</reference>
<evidence type="ECO:0000313" key="6">
    <source>
        <dbReference type="EMBL" id="KAG2967698.1"/>
    </source>
</evidence>
<dbReference type="EMBL" id="RCMG01000918">
    <property type="protein sequence ID" value="KAG2842221.1"/>
    <property type="molecule type" value="Genomic_DNA"/>
</dbReference>
<evidence type="ECO:0000256" key="1">
    <source>
        <dbReference type="ARBA" id="ARBA00023002"/>
    </source>
</evidence>
<dbReference type="InterPro" id="IPR015590">
    <property type="entry name" value="Aldehyde_DH_dom"/>
</dbReference>
<dbReference type="EMBL" id="RCMV01000948">
    <property type="protein sequence ID" value="KAG3211502.1"/>
    <property type="molecule type" value="Genomic_DNA"/>
</dbReference>
<evidence type="ECO:0000313" key="5">
    <source>
        <dbReference type="EMBL" id="KAG2917401.1"/>
    </source>
</evidence>
<evidence type="ECO:0000313" key="8">
    <source>
        <dbReference type="Proteomes" id="UP000735874"/>
    </source>
</evidence>
<dbReference type="Proteomes" id="UP000736787">
    <property type="component" value="Unassembled WGS sequence"/>
</dbReference>
<dbReference type="EMBL" id="RCML01000914">
    <property type="protein sequence ID" value="KAG2967698.1"/>
    <property type="molecule type" value="Genomic_DNA"/>
</dbReference>
<dbReference type="Proteomes" id="UP000774804">
    <property type="component" value="Unassembled WGS sequence"/>
</dbReference>
<dbReference type="VEuPathDB" id="FungiDB:PC110_g13687"/>
<evidence type="ECO:0000313" key="3">
    <source>
        <dbReference type="EMBL" id="KAG2842221.1"/>
    </source>
</evidence>
<comment type="caution">
    <text evidence="3">The sequence shown here is derived from an EMBL/GenBank/DDBJ whole genome shotgun (WGS) entry which is preliminary data.</text>
</comment>
<name>A0A8T1KEF1_9STRA</name>
<dbReference type="EMBL" id="RCMI01000931">
    <property type="protein sequence ID" value="KAG2894074.1"/>
    <property type="molecule type" value="Genomic_DNA"/>
</dbReference>
<dbReference type="Proteomes" id="UP000697107">
    <property type="component" value="Unassembled WGS sequence"/>
</dbReference>
<dbReference type="InterPro" id="IPR050740">
    <property type="entry name" value="Aldehyde_DH_Superfamily"/>
</dbReference>
<dbReference type="Proteomes" id="UP000735874">
    <property type="component" value="Unassembled WGS sequence"/>
</dbReference>
<sequence length="125" mass="13367">MGLPLAHEVNLGPLIGPEAVEKASELVEDAVIHGAKVLTGGKSSDLGKNFYEATVLTIVNENMRIWGEEIFGPVVPLFSFSRMCPVFSALPGELETGMVAVNVGSRLSKPLWWYQGIPPASPHGP</sequence>
<protein>
    <recommendedName>
        <fullName evidence="2">Aldehyde dehydrogenase domain-containing protein</fullName>
    </recommendedName>
</protein>
<evidence type="ECO:0000259" key="2">
    <source>
        <dbReference type="Pfam" id="PF00171"/>
    </source>
</evidence>